<feature type="region of interest" description="Disordered" evidence="1">
    <location>
        <begin position="1"/>
        <end position="41"/>
    </location>
</feature>
<evidence type="ECO:0000259" key="2">
    <source>
        <dbReference type="Pfam" id="PF07727"/>
    </source>
</evidence>
<accession>A0ABQ5GPB6</accession>
<feature type="region of interest" description="Disordered" evidence="1">
    <location>
        <begin position="69"/>
        <end position="120"/>
    </location>
</feature>
<sequence>MASDHVSSDPGPQCSTTVLEQVSLSPGPQSQENVPQATETVTTSNELELLYSPMFSELLNGTSPVVSKSSVVHAADNPDKRQQHNTTHTSTTTDVADPPPLNIQSTHQTPTQKNKRDEENTVIRNKSRLVAKGYAQKEGIDFEESFAPVARLEAVRLFIAYAAHKSFIVYQMDVKTTFLYGPLKEEHNERGCMNSTHFPGIKGFSKGSIDPTLFITKHGEDILLVQIYVDDIIFGSTNPKLSKRFGKLMHSKFDMSMMGELKFFLGIQIHQSPRGIFINQAKYAQEILKKHGMTSCDSIGTQMLQNTLLLTLSGYFGSDQTKYRSLVGALMYLTASRPDIVHATCYCARYQDENNRLRKISLPVHAVFRYLKDSINMGLWYPKDTGFELTAFSDSDHAGCLDSRKSTSSGIQFLGGDKLVSWSSKKQDCTSMSSVEAEYVSLSACCATSFMALRTQLT</sequence>
<dbReference type="CDD" id="cd09272">
    <property type="entry name" value="RNase_HI_RT_Ty1"/>
    <property type="match status" value="1"/>
</dbReference>
<evidence type="ECO:0000313" key="3">
    <source>
        <dbReference type="EMBL" id="GJT77159.1"/>
    </source>
</evidence>
<feature type="domain" description="Reverse transcriptase Ty1/copia-type" evidence="2">
    <location>
        <begin position="203"/>
        <end position="304"/>
    </location>
</feature>
<comment type="caution">
    <text evidence="3">The sequence shown here is derived from an EMBL/GenBank/DDBJ whole genome shotgun (WGS) entry which is preliminary data.</text>
</comment>
<dbReference type="EMBL" id="BQNB010018687">
    <property type="protein sequence ID" value="GJT77159.1"/>
    <property type="molecule type" value="Genomic_DNA"/>
</dbReference>
<name>A0ABQ5GPB6_9ASTR</name>
<gene>
    <name evidence="3" type="ORF">Tco_1043884</name>
</gene>
<reference evidence="3" key="2">
    <citation type="submission" date="2022-01" db="EMBL/GenBank/DDBJ databases">
        <authorList>
            <person name="Yamashiro T."/>
            <person name="Shiraishi A."/>
            <person name="Satake H."/>
            <person name="Nakayama K."/>
        </authorList>
    </citation>
    <scope>NUCLEOTIDE SEQUENCE</scope>
</reference>
<feature type="compositionally biased region" description="Polar residues" evidence="1">
    <location>
        <begin position="102"/>
        <end position="112"/>
    </location>
</feature>
<dbReference type="PANTHER" id="PTHR11439">
    <property type="entry name" value="GAG-POL-RELATED RETROTRANSPOSON"/>
    <property type="match status" value="1"/>
</dbReference>
<dbReference type="InterPro" id="IPR043502">
    <property type="entry name" value="DNA/RNA_pol_sf"/>
</dbReference>
<dbReference type="Proteomes" id="UP001151760">
    <property type="component" value="Unassembled WGS sequence"/>
</dbReference>
<evidence type="ECO:0000256" key="1">
    <source>
        <dbReference type="SAM" id="MobiDB-lite"/>
    </source>
</evidence>
<proteinExistence type="predicted"/>
<feature type="compositionally biased region" description="Polar residues" evidence="1">
    <location>
        <begin position="13"/>
        <end position="41"/>
    </location>
</feature>
<dbReference type="InterPro" id="IPR013103">
    <property type="entry name" value="RVT_2"/>
</dbReference>
<dbReference type="Pfam" id="PF07727">
    <property type="entry name" value="RVT_2"/>
    <property type="match status" value="2"/>
</dbReference>
<reference evidence="3" key="1">
    <citation type="journal article" date="2022" name="Int. J. Mol. Sci.">
        <title>Draft Genome of Tanacetum Coccineum: Genomic Comparison of Closely Related Tanacetum-Family Plants.</title>
        <authorList>
            <person name="Yamashiro T."/>
            <person name="Shiraishi A."/>
            <person name="Nakayama K."/>
            <person name="Satake H."/>
        </authorList>
    </citation>
    <scope>NUCLEOTIDE SEQUENCE</scope>
</reference>
<keyword evidence="4" id="KW-1185">Reference proteome</keyword>
<evidence type="ECO:0000313" key="4">
    <source>
        <dbReference type="Proteomes" id="UP001151760"/>
    </source>
</evidence>
<dbReference type="PANTHER" id="PTHR11439:SF509">
    <property type="entry name" value="RNA-DIRECTED DNA POLYMERASE"/>
    <property type="match status" value="1"/>
</dbReference>
<organism evidence="3 4">
    <name type="scientific">Tanacetum coccineum</name>
    <dbReference type="NCBI Taxonomy" id="301880"/>
    <lineage>
        <taxon>Eukaryota</taxon>
        <taxon>Viridiplantae</taxon>
        <taxon>Streptophyta</taxon>
        <taxon>Embryophyta</taxon>
        <taxon>Tracheophyta</taxon>
        <taxon>Spermatophyta</taxon>
        <taxon>Magnoliopsida</taxon>
        <taxon>eudicotyledons</taxon>
        <taxon>Gunneridae</taxon>
        <taxon>Pentapetalae</taxon>
        <taxon>asterids</taxon>
        <taxon>campanulids</taxon>
        <taxon>Asterales</taxon>
        <taxon>Asteraceae</taxon>
        <taxon>Asteroideae</taxon>
        <taxon>Anthemideae</taxon>
        <taxon>Anthemidinae</taxon>
        <taxon>Tanacetum</taxon>
    </lineage>
</organism>
<protein>
    <submittedName>
        <fullName evidence="3">Retrovirus-related pol polyprotein from transposon TNT 1-94</fullName>
    </submittedName>
</protein>
<feature type="domain" description="Reverse transcriptase Ty1/copia-type" evidence="2">
    <location>
        <begin position="112"/>
        <end position="186"/>
    </location>
</feature>
<dbReference type="SUPFAM" id="SSF56672">
    <property type="entry name" value="DNA/RNA polymerases"/>
    <property type="match status" value="1"/>
</dbReference>